<dbReference type="PROSITE" id="PS00061">
    <property type="entry name" value="ADH_SHORT"/>
    <property type="match status" value="1"/>
</dbReference>
<evidence type="ECO:0000313" key="6">
    <source>
        <dbReference type="Proteomes" id="UP001195724"/>
    </source>
</evidence>
<accession>A0A0R5ZSH6</accession>
<evidence type="ECO:0000313" key="5">
    <source>
        <dbReference type="EMBL" id="MBM7815138.1"/>
    </source>
</evidence>
<dbReference type="GO" id="GO:0016616">
    <property type="term" value="F:oxidoreductase activity, acting on the CH-OH group of donors, NAD or NADP as acceptor"/>
    <property type="evidence" value="ECO:0007669"/>
    <property type="project" value="UniProtKB-ARBA"/>
</dbReference>
<dbReference type="NCBIfam" id="NF005559">
    <property type="entry name" value="PRK07231.1"/>
    <property type="match status" value="1"/>
</dbReference>
<dbReference type="PRINTS" id="PR00081">
    <property type="entry name" value="GDHRDH"/>
</dbReference>
<evidence type="ECO:0000256" key="2">
    <source>
        <dbReference type="ARBA" id="ARBA00023002"/>
    </source>
</evidence>
<dbReference type="InterPro" id="IPR036291">
    <property type="entry name" value="NAD(P)-bd_dom_sf"/>
</dbReference>
<name>A0A0R5ZSH6_9PSEU</name>
<reference evidence="4" key="1">
    <citation type="journal article" date="2014" name="Anticancer Agents Med Chem">
        <title>Identification and characterization of the biosynthetic gene cluster of thiolutin, a tumor angiogenesis inhibitor, in Saccharothrix algeriensis NRRL B-24137.</title>
        <authorList>
            <person name="Huang S."/>
            <person name="Tong M.H."/>
            <person name="Qin Z."/>
            <person name="Deng Z."/>
            <person name="Deng H."/>
            <person name="Yu Y."/>
        </authorList>
    </citation>
    <scope>NUCLEOTIDE SEQUENCE</scope>
    <source>
        <strain evidence="4">NRRL B-24137</strain>
    </source>
</reference>
<reference evidence="5 6" key="3">
    <citation type="submission" date="2021-01" db="EMBL/GenBank/DDBJ databases">
        <title>Sequencing the genomes of 1000 actinobacteria strains.</title>
        <authorList>
            <person name="Klenk H.-P."/>
        </authorList>
    </citation>
    <scope>NUCLEOTIDE SEQUENCE [LARGE SCALE GENOMIC DNA]</scope>
    <source>
        <strain evidence="5 6">DSM 44581</strain>
    </source>
</reference>
<dbReference type="Proteomes" id="UP001195724">
    <property type="component" value="Unassembled WGS sequence"/>
</dbReference>
<dbReference type="SMART" id="SM00822">
    <property type="entry name" value="PKS_KR"/>
    <property type="match status" value="1"/>
</dbReference>
<evidence type="ECO:0000259" key="3">
    <source>
        <dbReference type="SMART" id="SM00822"/>
    </source>
</evidence>
<keyword evidence="2" id="KW-0560">Oxidoreductase</keyword>
<evidence type="ECO:0000256" key="1">
    <source>
        <dbReference type="ARBA" id="ARBA00006484"/>
    </source>
</evidence>
<dbReference type="AlphaFoldDB" id="A0A0R5ZSH6"/>
<organism evidence="4">
    <name type="scientific">Saccharothrix algeriensis</name>
    <dbReference type="NCBI Taxonomy" id="173560"/>
    <lineage>
        <taxon>Bacteria</taxon>
        <taxon>Bacillati</taxon>
        <taxon>Actinomycetota</taxon>
        <taxon>Actinomycetes</taxon>
        <taxon>Pseudonocardiales</taxon>
        <taxon>Pseudonocardiaceae</taxon>
        <taxon>Saccharothrix</taxon>
    </lineage>
</organism>
<keyword evidence="6" id="KW-1185">Reference proteome</keyword>
<gene>
    <name evidence="4" type="primary">dtpN</name>
    <name evidence="5" type="ORF">JOE68_006003</name>
</gene>
<dbReference type="InterPro" id="IPR057326">
    <property type="entry name" value="KR_dom"/>
</dbReference>
<reference evidence="4" key="2">
    <citation type="submission" date="2014-07" db="EMBL/GenBank/DDBJ databases">
        <authorList>
            <person name="Zhang J.E."/>
            <person name="Yang H."/>
            <person name="Guo J."/>
            <person name="Deng Z."/>
            <person name="Luo H."/>
            <person name="Luo M."/>
            <person name="Zhao B."/>
        </authorList>
    </citation>
    <scope>NUCLEOTIDE SEQUENCE</scope>
    <source>
        <strain evidence="4">NRRL B-24137</strain>
    </source>
</reference>
<comment type="similarity">
    <text evidence="1">Belongs to the short-chain dehydrogenases/reductases (SDR) family.</text>
</comment>
<dbReference type="Gene3D" id="3.40.50.720">
    <property type="entry name" value="NAD(P)-binding Rossmann-like Domain"/>
    <property type="match status" value="1"/>
</dbReference>
<dbReference type="FunFam" id="3.40.50.720:FF:000084">
    <property type="entry name" value="Short-chain dehydrogenase reductase"/>
    <property type="match status" value="1"/>
</dbReference>
<dbReference type="EMBL" id="JAFBCL010000001">
    <property type="protein sequence ID" value="MBM7815138.1"/>
    <property type="molecule type" value="Genomic_DNA"/>
</dbReference>
<protein>
    <submittedName>
        <fullName evidence="5">NAD(P)-dependent dehydrogenase (Short-subunit alcohol dehydrogenase family)</fullName>
    </submittedName>
</protein>
<dbReference type="RefSeq" id="WP_204845698.1">
    <property type="nucleotide sequence ID" value="NZ_JAFBCL010000001.1"/>
</dbReference>
<dbReference type="EMBL" id="KM114209">
    <property type="protein sequence ID" value="AJI44188.1"/>
    <property type="molecule type" value="Genomic_DNA"/>
</dbReference>
<dbReference type="Pfam" id="PF13561">
    <property type="entry name" value="adh_short_C2"/>
    <property type="match status" value="1"/>
</dbReference>
<sequence>MPSPLDLFDLKGKTALVTGASRGIGRAIAVGLAAAGADVAVLARSTTALEEVAGEVEDLGRRALVLTCDVTDGEQVRAAAATARAGFGDPDVLVNNAGGIGHAGPFLDLDLADWTHVLRLNLESVVHVCQVFGRRLVERGGGSVVNVSSIAGLAGTPMLAHYAVTKAALISLTRTLAAEWAPAGVRVNALVPGWVRTDLTEAFLADPDAAAGLLAAVPSGAFGSPEDVVGAVVYLAGDASRSVTGGCLVADGGTTCFVGGPQMLGFLRHGRTPA</sequence>
<feature type="domain" description="Ketoreductase" evidence="3">
    <location>
        <begin position="13"/>
        <end position="194"/>
    </location>
</feature>
<dbReference type="PRINTS" id="PR00080">
    <property type="entry name" value="SDRFAMILY"/>
</dbReference>
<evidence type="ECO:0000313" key="4">
    <source>
        <dbReference type="EMBL" id="AJI44188.1"/>
    </source>
</evidence>
<dbReference type="InterPro" id="IPR020904">
    <property type="entry name" value="Sc_DH/Rdtase_CS"/>
</dbReference>
<dbReference type="InterPro" id="IPR002347">
    <property type="entry name" value="SDR_fam"/>
</dbReference>
<dbReference type="SUPFAM" id="SSF51735">
    <property type="entry name" value="NAD(P)-binding Rossmann-fold domains"/>
    <property type="match status" value="1"/>
</dbReference>
<dbReference type="PANTHER" id="PTHR42760">
    <property type="entry name" value="SHORT-CHAIN DEHYDROGENASES/REDUCTASES FAMILY MEMBER"/>
    <property type="match status" value="1"/>
</dbReference>
<proteinExistence type="inferred from homology"/>